<evidence type="ECO:0000313" key="1">
    <source>
        <dbReference type="EMBL" id="MFD0887924.1"/>
    </source>
</evidence>
<sequence>MTLHHTPDPLPEDDDSMGELVRFPLRDNGAAAPLEGTVVPRTTLPDTPDGPAPLVRLLGQAVEHVVRLRDDERTVRLTRGALGVTVTIGQGWHSWLVRAWDALTLGAYRRQIRAAEAMGDRTALAEWMDRKQ</sequence>
<organism evidence="1 2">
    <name type="scientific">Streptosporangium algeriense</name>
    <dbReference type="NCBI Taxonomy" id="1682748"/>
    <lineage>
        <taxon>Bacteria</taxon>
        <taxon>Bacillati</taxon>
        <taxon>Actinomycetota</taxon>
        <taxon>Actinomycetes</taxon>
        <taxon>Streptosporangiales</taxon>
        <taxon>Streptosporangiaceae</taxon>
        <taxon>Streptosporangium</taxon>
    </lineage>
</organism>
<gene>
    <name evidence="1" type="ORF">ACFQ08_25570</name>
</gene>
<proteinExistence type="predicted"/>
<comment type="caution">
    <text evidence="1">The sequence shown here is derived from an EMBL/GenBank/DDBJ whole genome shotgun (WGS) entry which is preliminary data.</text>
</comment>
<evidence type="ECO:0000313" key="2">
    <source>
        <dbReference type="Proteomes" id="UP001597024"/>
    </source>
</evidence>
<accession>A0ABW3DXQ1</accession>
<name>A0ABW3DXQ1_9ACTN</name>
<feature type="non-terminal residue" evidence="1">
    <location>
        <position position="132"/>
    </location>
</feature>
<reference evidence="2" key="1">
    <citation type="journal article" date="2019" name="Int. J. Syst. Evol. Microbiol.">
        <title>The Global Catalogue of Microorganisms (GCM) 10K type strain sequencing project: providing services to taxonomists for standard genome sequencing and annotation.</title>
        <authorList>
            <consortium name="The Broad Institute Genomics Platform"/>
            <consortium name="The Broad Institute Genome Sequencing Center for Infectious Disease"/>
            <person name="Wu L."/>
            <person name="Ma J."/>
        </authorList>
    </citation>
    <scope>NUCLEOTIDE SEQUENCE [LARGE SCALE GENOMIC DNA]</scope>
    <source>
        <strain evidence="2">CCUG 62974</strain>
    </source>
</reference>
<dbReference type="EMBL" id="JBHTHX010001114">
    <property type="protein sequence ID" value="MFD0887924.1"/>
    <property type="molecule type" value="Genomic_DNA"/>
</dbReference>
<dbReference type="Proteomes" id="UP001597024">
    <property type="component" value="Unassembled WGS sequence"/>
</dbReference>
<protein>
    <submittedName>
        <fullName evidence="1">Uncharacterized protein</fullName>
    </submittedName>
</protein>
<keyword evidence="2" id="KW-1185">Reference proteome</keyword>